<evidence type="ECO:0000256" key="1">
    <source>
        <dbReference type="SAM" id="MobiDB-lite"/>
    </source>
</evidence>
<keyword evidence="3" id="KW-1185">Reference proteome</keyword>
<dbReference type="RefSeq" id="WP_386251830.1">
    <property type="nucleotide sequence ID" value="NZ_JBHTRV010000012.1"/>
</dbReference>
<accession>A0ABW6IV28</accession>
<protein>
    <recommendedName>
        <fullName evidence="4">WXG100 family type VII secretion target</fullName>
    </recommendedName>
</protein>
<proteinExistence type="predicted"/>
<gene>
    <name evidence="2" type="ORF">ACFQ63_17585</name>
</gene>
<sequence length="155" mass="16377">MEGLSAGMRTQAVKYSADSISEFKTEVDKLIDSLDGTMKVAADPNGTVTAVDRSKFGGGGAAWAEAQSAYASYSKVRQSLVDLSKLLKDCLEGLGIAVLASQEGIETMDEDIKLKMRGIYERTKDAQDKSEQQKTEQGNPPAAGSEGTSGGGTFQ</sequence>
<feature type="compositionally biased region" description="Basic and acidic residues" evidence="1">
    <location>
        <begin position="123"/>
        <end position="134"/>
    </location>
</feature>
<comment type="caution">
    <text evidence="2">The sequence shown here is derived from an EMBL/GenBank/DDBJ whole genome shotgun (WGS) entry which is preliminary data.</text>
</comment>
<reference evidence="2 3" key="1">
    <citation type="submission" date="2024-09" db="EMBL/GenBank/DDBJ databases">
        <title>The Natural Products Discovery Center: Release of the First 8490 Sequenced Strains for Exploring Actinobacteria Biosynthetic Diversity.</title>
        <authorList>
            <person name="Kalkreuter E."/>
            <person name="Kautsar S.A."/>
            <person name="Yang D."/>
            <person name="Bader C.D."/>
            <person name="Teijaro C.N."/>
            <person name="Fluegel L."/>
            <person name="Davis C.M."/>
            <person name="Simpson J.R."/>
            <person name="Lauterbach L."/>
            <person name="Steele A.D."/>
            <person name="Gui C."/>
            <person name="Meng S."/>
            <person name="Li G."/>
            <person name="Viehrig K."/>
            <person name="Ye F."/>
            <person name="Su P."/>
            <person name="Kiefer A.F."/>
            <person name="Nichols A."/>
            <person name="Cepeda A.J."/>
            <person name="Yan W."/>
            <person name="Fan B."/>
            <person name="Jiang Y."/>
            <person name="Adhikari A."/>
            <person name="Zheng C.-J."/>
            <person name="Schuster L."/>
            <person name="Cowan T.M."/>
            <person name="Smanski M.J."/>
            <person name="Chevrette M.G."/>
            <person name="De Carvalho L.P.S."/>
            <person name="Shen B."/>
        </authorList>
    </citation>
    <scope>NUCLEOTIDE SEQUENCE [LARGE SCALE GENOMIC DNA]</scope>
    <source>
        <strain evidence="2 3">NPDC056472</strain>
    </source>
</reference>
<evidence type="ECO:0000313" key="2">
    <source>
        <dbReference type="EMBL" id="MFE5981506.1"/>
    </source>
</evidence>
<dbReference type="EMBL" id="JBHTRV010000012">
    <property type="protein sequence ID" value="MFE5981506.1"/>
    <property type="molecule type" value="Genomic_DNA"/>
</dbReference>
<evidence type="ECO:0008006" key="4">
    <source>
        <dbReference type="Google" id="ProtNLM"/>
    </source>
</evidence>
<evidence type="ECO:0000313" key="3">
    <source>
        <dbReference type="Proteomes" id="UP001600424"/>
    </source>
</evidence>
<name>A0ABW6IV28_STRWE</name>
<organism evidence="2 3">
    <name type="scientific">Streptomyces wedmorensis</name>
    <dbReference type="NCBI Taxonomy" id="43759"/>
    <lineage>
        <taxon>Bacteria</taxon>
        <taxon>Bacillati</taxon>
        <taxon>Actinomycetota</taxon>
        <taxon>Actinomycetes</taxon>
        <taxon>Kitasatosporales</taxon>
        <taxon>Streptomycetaceae</taxon>
        <taxon>Streptomyces</taxon>
    </lineage>
</organism>
<dbReference type="Proteomes" id="UP001600424">
    <property type="component" value="Unassembled WGS sequence"/>
</dbReference>
<feature type="region of interest" description="Disordered" evidence="1">
    <location>
        <begin position="123"/>
        <end position="155"/>
    </location>
</feature>